<dbReference type="AlphaFoldDB" id="A0A0R1UEH7"/>
<comment type="similarity">
    <text evidence="1">Belongs to the bacterial solute-binding protein 1 family.</text>
</comment>
<accession>A0A0R1UEH7</accession>
<evidence type="ECO:0000313" key="9">
    <source>
        <dbReference type="EMBL" id="KRL89045.1"/>
    </source>
</evidence>
<dbReference type="Gene3D" id="3.40.190.10">
    <property type="entry name" value="Periplasmic binding protein-like II"/>
    <property type="match status" value="2"/>
</dbReference>
<dbReference type="PANTHER" id="PTHR43649">
    <property type="entry name" value="ARABINOSE-BINDING PROTEIN-RELATED"/>
    <property type="match status" value="1"/>
</dbReference>
<feature type="chain" id="PRO_5038485502" evidence="8">
    <location>
        <begin position="24"/>
        <end position="419"/>
    </location>
</feature>
<dbReference type="InterPro" id="IPR006061">
    <property type="entry name" value="SBP_1_CS"/>
</dbReference>
<dbReference type="OrthoDB" id="9798191at2"/>
<feature type="signal peptide" evidence="8">
    <location>
        <begin position="1"/>
        <end position="23"/>
    </location>
</feature>
<evidence type="ECO:0000256" key="4">
    <source>
        <dbReference type="ARBA" id="ARBA00022729"/>
    </source>
</evidence>
<sequence length="419" mass="46342">MKKWLKKVAVVGVSIAATLTLTACGQKDSSDQAGKKVTIEYFNQKKEMAGTLKEIIKDFEKKNPNIHVKEVDVPNAGTVLKTRILAGDIPDVINIYPQNIDFQEWAKAGYFEDMTHAKYIKNIKNNYADSFKVNGKIYNAPLSANVYGFFYNATEFEKLGIKPPKTWTDFDAAVKKIKKSGKAPFAVAGTEPWTLNGYHQLSLATVTGGAKQANQLLRFSAPNSISVNNPYIKQDFNRLNLLRENAQTNWRGASYNDAVISFASGKSLIMPNGSWALPLINQQKPKFKVRTFAFPAAKAGKEMTVGSGDLALSISSKSKHKKAAEKFVAYMTTPAAMQKYYNVDGSPVAVKGVKQKGVDSQLGGLSSLAFTKHDMVWLAQDWTSENDFFNLTASYLMTGNKQQMVNDMNTFFNPMKAAN</sequence>
<evidence type="ECO:0000256" key="7">
    <source>
        <dbReference type="ARBA" id="ARBA00023288"/>
    </source>
</evidence>
<proteinExistence type="inferred from homology"/>
<gene>
    <name evidence="9" type="ORF">FC46_GL001154</name>
</gene>
<evidence type="ECO:0000256" key="2">
    <source>
        <dbReference type="ARBA" id="ARBA00022448"/>
    </source>
</evidence>
<keyword evidence="7" id="KW-0449">Lipoprotein</keyword>
<dbReference type="InterPro" id="IPR050490">
    <property type="entry name" value="Bact_solute-bd_prot1"/>
</dbReference>
<evidence type="ECO:0000256" key="6">
    <source>
        <dbReference type="ARBA" id="ARBA00023139"/>
    </source>
</evidence>
<evidence type="ECO:0000256" key="5">
    <source>
        <dbReference type="ARBA" id="ARBA00023136"/>
    </source>
</evidence>
<dbReference type="STRING" id="1423763.FC46_GL001154"/>
<name>A0A0R1UEH7_9LACO</name>
<protein>
    <submittedName>
        <fullName evidence="9">ABC transporter sugar binding protein</fullName>
    </submittedName>
</protein>
<dbReference type="Pfam" id="PF01547">
    <property type="entry name" value="SBP_bac_1"/>
    <property type="match status" value="1"/>
</dbReference>
<dbReference type="InterPro" id="IPR006059">
    <property type="entry name" value="SBP"/>
</dbReference>
<keyword evidence="2" id="KW-0813">Transport</keyword>
<dbReference type="SUPFAM" id="SSF53850">
    <property type="entry name" value="Periplasmic binding protein-like II"/>
    <property type="match status" value="1"/>
</dbReference>
<dbReference type="PROSITE" id="PS01037">
    <property type="entry name" value="SBP_BACTERIAL_1"/>
    <property type="match status" value="1"/>
</dbReference>
<evidence type="ECO:0000256" key="3">
    <source>
        <dbReference type="ARBA" id="ARBA00022475"/>
    </source>
</evidence>
<reference evidence="9 10" key="1">
    <citation type="journal article" date="2015" name="Genome Announc.">
        <title>Expanding the biotechnology potential of lactobacilli through comparative genomics of 213 strains and associated genera.</title>
        <authorList>
            <person name="Sun Z."/>
            <person name="Harris H.M."/>
            <person name="McCann A."/>
            <person name="Guo C."/>
            <person name="Argimon S."/>
            <person name="Zhang W."/>
            <person name="Yang X."/>
            <person name="Jeffery I.B."/>
            <person name="Cooney J.C."/>
            <person name="Kagawa T.F."/>
            <person name="Liu W."/>
            <person name="Song Y."/>
            <person name="Salvetti E."/>
            <person name="Wrobel A."/>
            <person name="Rasinkangas P."/>
            <person name="Parkhill J."/>
            <person name="Rea M.C."/>
            <person name="O'Sullivan O."/>
            <person name="Ritari J."/>
            <person name="Douillard F.P."/>
            <person name="Paul Ross R."/>
            <person name="Yang R."/>
            <person name="Briner A.E."/>
            <person name="Felis G.E."/>
            <person name="de Vos W.M."/>
            <person name="Barrangou R."/>
            <person name="Klaenhammer T.R."/>
            <person name="Caufield P.W."/>
            <person name="Cui Y."/>
            <person name="Zhang H."/>
            <person name="O'Toole P.W."/>
        </authorList>
    </citation>
    <scope>NUCLEOTIDE SEQUENCE [LARGE SCALE GENOMIC DNA]</scope>
    <source>
        <strain evidence="9 10">DSM 16043</strain>
    </source>
</reference>
<dbReference type="PROSITE" id="PS51257">
    <property type="entry name" value="PROKAR_LIPOPROTEIN"/>
    <property type="match status" value="1"/>
</dbReference>
<dbReference type="PANTHER" id="PTHR43649:SF33">
    <property type="entry name" value="POLYGALACTURONAN_RHAMNOGALACTURONAN-BINDING PROTEIN YTCQ"/>
    <property type="match status" value="1"/>
</dbReference>
<evidence type="ECO:0000256" key="8">
    <source>
        <dbReference type="SAM" id="SignalP"/>
    </source>
</evidence>
<evidence type="ECO:0000313" key="10">
    <source>
        <dbReference type="Proteomes" id="UP000051036"/>
    </source>
</evidence>
<keyword evidence="6" id="KW-0564">Palmitate</keyword>
<keyword evidence="4 8" id="KW-0732">Signal</keyword>
<dbReference type="Proteomes" id="UP000051036">
    <property type="component" value="Unassembled WGS sequence"/>
</dbReference>
<organism evidence="9 10">
    <name type="scientific">Lactobacillus kalixensis DSM 16043</name>
    <dbReference type="NCBI Taxonomy" id="1423763"/>
    <lineage>
        <taxon>Bacteria</taxon>
        <taxon>Bacillati</taxon>
        <taxon>Bacillota</taxon>
        <taxon>Bacilli</taxon>
        <taxon>Lactobacillales</taxon>
        <taxon>Lactobacillaceae</taxon>
        <taxon>Lactobacillus</taxon>
    </lineage>
</organism>
<dbReference type="RefSeq" id="WP_057799599.1">
    <property type="nucleotide sequence ID" value="NZ_AZFM01000032.1"/>
</dbReference>
<dbReference type="GO" id="GO:0055085">
    <property type="term" value="P:transmembrane transport"/>
    <property type="evidence" value="ECO:0007669"/>
    <property type="project" value="InterPro"/>
</dbReference>
<dbReference type="PATRIC" id="fig|1423763.3.peg.1170"/>
<comment type="caution">
    <text evidence="9">The sequence shown here is derived from an EMBL/GenBank/DDBJ whole genome shotgun (WGS) entry which is preliminary data.</text>
</comment>
<dbReference type="EMBL" id="AZFM01000032">
    <property type="protein sequence ID" value="KRL89045.1"/>
    <property type="molecule type" value="Genomic_DNA"/>
</dbReference>
<keyword evidence="3" id="KW-1003">Cell membrane</keyword>
<keyword evidence="10" id="KW-1185">Reference proteome</keyword>
<evidence type="ECO:0000256" key="1">
    <source>
        <dbReference type="ARBA" id="ARBA00008520"/>
    </source>
</evidence>
<keyword evidence="5" id="KW-0472">Membrane</keyword>